<name>A0ABV8A0H1_9GAMM</name>
<accession>A0ABV8A0H1</accession>
<keyword evidence="1" id="KW-0812">Transmembrane</keyword>
<dbReference type="Proteomes" id="UP001595617">
    <property type="component" value="Unassembled WGS sequence"/>
</dbReference>
<keyword evidence="1" id="KW-0472">Membrane</keyword>
<keyword evidence="3" id="KW-1185">Reference proteome</keyword>
<evidence type="ECO:0000313" key="2">
    <source>
        <dbReference type="EMBL" id="MFC3853202.1"/>
    </source>
</evidence>
<evidence type="ECO:0000313" key="3">
    <source>
        <dbReference type="Proteomes" id="UP001595617"/>
    </source>
</evidence>
<evidence type="ECO:0000256" key="1">
    <source>
        <dbReference type="SAM" id="Phobius"/>
    </source>
</evidence>
<proteinExistence type="predicted"/>
<reference evidence="3" key="1">
    <citation type="journal article" date="2019" name="Int. J. Syst. Evol. Microbiol.">
        <title>The Global Catalogue of Microorganisms (GCM) 10K type strain sequencing project: providing services to taxonomists for standard genome sequencing and annotation.</title>
        <authorList>
            <consortium name="The Broad Institute Genomics Platform"/>
            <consortium name="The Broad Institute Genome Sequencing Center for Infectious Disease"/>
            <person name="Wu L."/>
            <person name="Ma J."/>
        </authorList>
    </citation>
    <scope>NUCLEOTIDE SEQUENCE [LARGE SCALE GENOMIC DNA]</scope>
    <source>
        <strain evidence="3">IBRC 10765</strain>
    </source>
</reference>
<dbReference type="InterPro" id="IPR021521">
    <property type="entry name" value="DUF3185"/>
</dbReference>
<keyword evidence="1" id="KW-1133">Transmembrane helix</keyword>
<dbReference type="EMBL" id="JBHRYR010000003">
    <property type="protein sequence ID" value="MFC3853202.1"/>
    <property type="molecule type" value="Genomic_DNA"/>
</dbReference>
<dbReference type="Pfam" id="PF11381">
    <property type="entry name" value="DUF3185"/>
    <property type="match status" value="1"/>
</dbReference>
<protein>
    <submittedName>
        <fullName evidence="2">DUF3185 family protein</fullName>
    </submittedName>
</protein>
<dbReference type="RefSeq" id="WP_380696133.1">
    <property type="nucleotide sequence ID" value="NZ_JBHRYR010000003.1"/>
</dbReference>
<gene>
    <name evidence="2" type="ORF">ACFOOG_10205</name>
</gene>
<comment type="caution">
    <text evidence="2">The sequence shown here is derived from an EMBL/GenBank/DDBJ whole genome shotgun (WGS) entry which is preliminary data.</text>
</comment>
<organism evidence="2 3">
    <name type="scientific">Saccharospirillum mangrovi</name>
    <dbReference type="NCBI Taxonomy" id="2161747"/>
    <lineage>
        <taxon>Bacteria</taxon>
        <taxon>Pseudomonadati</taxon>
        <taxon>Pseudomonadota</taxon>
        <taxon>Gammaproteobacteria</taxon>
        <taxon>Oceanospirillales</taxon>
        <taxon>Saccharospirillaceae</taxon>
        <taxon>Saccharospirillum</taxon>
    </lineage>
</organism>
<feature type="transmembrane region" description="Helical" evidence="1">
    <location>
        <begin position="52"/>
        <end position="70"/>
    </location>
</feature>
<sequence>MMAKSSKKVMRAVGLAFLVVGAGLAIWGYQLSGSVGSQLTQVVTGSETDRVMTYYIAGAASFVVGLYLFFRK</sequence>